<dbReference type="PROSITE" id="PS00678">
    <property type="entry name" value="WD_REPEATS_1"/>
    <property type="match status" value="1"/>
</dbReference>
<dbReference type="PROSITE" id="PS50174">
    <property type="entry name" value="G_PATCH"/>
    <property type="match status" value="1"/>
</dbReference>
<gene>
    <name evidence="7" type="ORF">UY3_05944</name>
</gene>
<reference evidence="8" key="1">
    <citation type="journal article" date="2013" name="Nat. Genet.">
        <title>The draft genomes of soft-shell turtle and green sea turtle yield insights into the development and evolution of the turtle-specific body plan.</title>
        <authorList>
            <person name="Wang Z."/>
            <person name="Pascual-Anaya J."/>
            <person name="Zadissa A."/>
            <person name="Li W."/>
            <person name="Niimura Y."/>
            <person name="Huang Z."/>
            <person name="Li C."/>
            <person name="White S."/>
            <person name="Xiong Z."/>
            <person name="Fang D."/>
            <person name="Wang B."/>
            <person name="Ming Y."/>
            <person name="Chen Y."/>
            <person name="Zheng Y."/>
            <person name="Kuraku S."/>
            <person name="Pignatelli M."/>
            <person name="Herrero J."/>
            <person name="Beal K."/>
            <person name="Nozawa M."/>
            <person name="Li Q."/>
            <person name="Wang J."/>
            <person name="Zhang H."/>
            <person name="Yu L."/>
            <person name="Shigenobu S."/>
            <person name="Wang J."/>
            <person name="Liu J."/>
            <person name="Flicek P."/>
            <person name="Searle S."/>
            <person name="Wang J."/>
            <person name="Kuratani S."/>
            <person name="Yin Y."/>
            <person name="Aken B."/>
            <person name="Zhang G."/>
            <person name="Irie N."/>
        </authorList>
    </citation>
    <scope>NUCLEOTIDE SEQUENCE [LARGE SCALE GENOMIC DNA]</scope>
</reference>
<feature type="region of interest" description="Disordered" evidence="5">
    <location>
        <begin position="677"/>
        <end position="700"/>
    </location>
</feature>
<name>M7BMC2_CHEMY</name>
<dbReference type="eggNOG" id="KOG2138">
    <property type="taxonomic scope" value="Eukaryota"/>
</dbReference>
<evidence type="ECO:0000256" key="2">
    <source>
        <dbReference type="ARBA" id="ARBA00022574"/>
    </source>
</evidence>
<dbReference type="Pfam" id="PF01585">
    <property type="entry name" value="G-patch"/>
    <property type="match status" value="1"/>
</dbReference>
<dbReference type="Pfam" id="PF00400">
    <property type="entry name" value="WD40"/>
    <property type="match status" value="3"/>
</dbReference>
<keyword evidence="3" id="KW-0677">Repeat</keyword>
<keyword evidence="8" id="KW-1185">Reference proteome</keyword>
<protein>
    <submittedName>
        <fullName evidence="7">G patch domain-containing protein 1</fullName>
    </submittedName>
</protein>
<dbReference type="InterPro" id="IPR001680">
    <property type="entry name" value="WD40_rpt"/>
</dbReference>
<dbReference type="PANTHER" id="PTHR13384:SF19">
    <property type="entry name" value="G PATCH DOMAIN-CONTAINING PROTEIN 1"/>
    <property type="match status" value="1"/>
</dbReference>
<dbReference type="STRING" id="8469.M7BMC2"/>
<feature type="compositionally biased region" description="Polar residues" evidence="5">
    <location>
        <begin position="793"/>
        <end position="807"/>
    </location>
</feature>
<evidence type="ECO:0000313" key="8">
    <source>
        <dbReference type="Proteomes" id="UP000031443"/>
    </source>
</evidence>
<feature type="region of interest" description="Disordered" evidence="5">
    <location>
        <begin position="529"/>
        <end position="551"/>
    </location>
</feature>
<evidence type="ECO:0000313" key="7">
    <source>
        <dbReference type="EMBL" id="EMP36860.1"/>
    </source>
</evidence>
<dbReference type="GO" id="GO:0003723">
    <property type="term" value="F:RNA binding"/>
    <property type="evidence" value="ECO:0007669"/>
    <property type="project" value="TreeGrafter"/>
</dbReference>
<dbReference type="GO" id="GO:0006397">
    <property type="term" value="P:mRNA processing"/>
    <property type="evidence" value="ECO:0007669"/>
    <property type="project" value="InterPro"/>
</dbReference>
<dbReference type="InterPro" id="IPR011666">
    <property type="entry name" value="DUF1604"/>
</dbReference>
<dbReference type="SUPFAM" id="SSF50998">
    <property type="entry name" value="Quinoprotein alcohol dehydrogenase-like"/>
    <property type="match status" value="1"/>
</dbReference>
<dbReference type="PROSITE" id="PS50294">
    <property type="entry name" value="WD_REPEATS_REGION"/>
    <property type="match status" value="1"/>
</dbReference>
<feature type="compositionally biased region" description="Low complexity" evidence="5">
    <location>
        <begin position="947"/>
        <end position="957"/>
    </location>
</feature>
<dbReference type="PANTHER" id="PTHR13384">
    <property type="entry name" value="G PATCH DOMAIN-CONTAINING PROTEIN 1"/>
    <property type="match status" value="1"/>
</dbReference>
<feature type="repeat" description="WD" evidence="4">
    <location>
        <begin position="1127"/>
        <end position="1156"/>
    </location>
</feature>
<dbReference type="EMBL" id="KB523583">
    <property type="protein sequence ID" value="EMP36860.1"/>
    <property type="molecule type" value="Genomic_DNA"/>
</dbReference>
<dbReference type="Gene3D" id="2.130.10.10">
    <property type="entry name" value="YVTN repeat-like/Quinoprotein amine dehydrogenase"/>
    <property type="match status" value="1"/>
</dbReference>
<comment type="similarity">
    <text evidence="1">Belongs to the GPATCH1 family.</text>
</comment>
<dbReference type="Pfam" id="PF07713">
    <property type="entry name" value="DUF1604"/>
    <property type="match status" value="1"/>
</dbReference>
<dbReference type="InterPro" id="IPR000467">
    <property type="entry name" value="G_patch_dom"/>
</dbReference>
<evidence type="ECO:0000256" key="1">
    <source>
        <dbReference type="ARBA" id="ARBA00008600"/>
    </source>
</evidence>
<sequence>MFNRPLSALLSTPVLHQNEKWNRRESVSCRLTATKTLQVDLSERIKKPVPLQEQTVKDEKGRYKRFHGAFSGGFSAGYFNTVGSKEGWAPSTFVSSRQKRADKTALGPEDFMDEEDLSEYGIAPKEITTTDDFASKPKDRIKEKARHIAGVTSSIPGTTALDDLIAPAKITIGVELLRKMGWKEGQGVGPRVKRKPRKQKPDPEVKVYGCALPPEGSEDEEDEYQPENVTFAPKDVMPVDLTPKENVHGLGYQGLDPTKALFGVSGGEHPSLFTDGSEKTSNLFGDLRHSKGRKLGISGQAFGVGALEEEDDDIYATETLSKYDTVLKDEEPGDMLYGWTAPKQYKNKKGMEKEVRYIGKILDGFSLASKSSAPKKTYLPPDLPRDYRPVHYFRPVITARNENPLLLQALVESAGKLETDALQQNRHTLNASQRRELLGETALKGPSPSVLEYLSGKDKERIKEVKQAAEQQMKTQTLPQQSLNISSFSYGVHQKWQMALGGQLATPGSSDFKPFAKNPEKQKRYEDYVESLKQGQKDTSESHSDPGMTEWERGREREEFFHAAVLYKSSNSVLSSRFTRAKHEDDTDKVEVPRDQEMDIDDKESAVKMKMFGKLTRDKFEWHPEKLLCKRFNVPDPYSDSSIVGLPKVKRDKYSVFNFLTLPESTTTTITQTINEKMQQNISPNKPKKPSRWDVSDKEKKKKDSISEFISLARSKVNIQQQQPESVIEEDRSRTNEPLPNKAVNESTDQKEEEESRPSMDLFKAIFASSSDEKSSSSEEDSDEEAHQPPSAVPNSESTNHANLPDTSSADVQECMAVTSQPDLVPPLLKEELDKVEEFGPRLPPVLFSKPCKSVDICFISVDIGCRYLRTIFADRGSDADIETTQEHEPVSLASSVEANQKEKPKKSKEKHKVKREHKHKKEKKKKHKKHRHKGKHKNKKSEKNSNSDTVDSSDSLSDIEEITDLSSQELLRRVPPFCSSTTVAPKPEKLSESSSSGAAAGVLVLGLSPLPIPAADGDVEKGVPVQVFEEEHTAPISECSLTPDNKRAGVPKLGSRLVQGKPLAGHEMLCLPEHPQWTVDQEGLVTSCNISCDGKYVVSGLDMENAICVTDALNATTVAYVQDCCFTIDGHYLCTASWDKTLKIWDIKTGEFRYHGPICLNQGHEGSVSSCVFSKDASLVVSGAYDKTIALWDAGAGYKKLALKGHGDWVMDVAISNNKKWILSSSKYRRDKSTTEHSPVDSGIPPEQEAQAESTGERQLSIYHSEDTAVSRSKYVNFSYAIHVAEIAYLRLTLRGSVDEPSVRCMYGQVYTTAGIDALRLIHGGRLSGSSRPLYSTPDEKSKVNLPLTSRVVDPAVTQPKLLSLGWALQSPHKTDYTREEIQLLLNIHNCSQKMDAPAANVLRLCPTLGETDSGEELPGLLSTVYPEETEDPWTRDSPQTVVESSPGKPDFSLVLLLEHESACFGRIPVDPVVEPFATVRALG</sequence>
<feature type="region of interest" description="Disordered" evidence="5">
    <location>
        <begin position="884"/>
        <end position="957"/>
    </location>
</feature>
<proteinExistence type="inferred from homology"/>
<dbReference type="InterPro" id="IPR011047">
    <property type="entry name" value="Quinoprotein_ADH-like_sf"/>
</dbReference>
<evidence type="ECO:0000256" key="3">
    <source>
        <dbReference type="ARBA" id="ARBA00022737"/>
    </source>
</evidence>
<feature type="repeat" description="WD" evidence="4">
    <location>
        <begin position="1162"/>
        <end position="1194"/>
    </location>
</feature>
<feature type="compositionally biased region" description="Basic and acidic residues" evidence="5">
    <location>
        <begin position="748"/>
        <end position="758"/>
    </location>
</feature>
<dbReference type="PROSITE" id="PS50082">
    <property type="entry name" value="WD_REPEATS_2"/>
    <property type="match status" value="2"/>
</dbReference>
<dbReference type="SMART" id="SM00320">
    <property type="entry name" value="WD40"/>
    <property type="match status" value="3"/>
</dbReference>
<dbReference type="Pfam" id="PF26093">
    <property type="entry name" value="HTH_TGH"/>
    <property type="match status" value="1"/>
</dbReference>
<feature type="region of interest" description="Disordered" evidence="5">
    <location>
        <begin position="1233"/>
        <end position="1258"/>
    </location>
</feature>
<organism evidence="7 8">
    <name type="scientific">Chelonia mydas</name>
    <name type="common">Green sea-turtle</name>
    <name type="synonym">Chelonia agassizi</name>
    <dbReference type="NCBI Taxonomy" id="8469"/>
    <lineage>
        <taxon>Eukaryota</taxon>
        <taxon>Metazoa</taxon>
        <taxon>Chordata</taxon>
        <taxon>Craniata</taxon>
        <taxon>Vertebrata</taxon>
        <taxon>Euteleostomi</taxon>
        <taxon>Archelosauria</taxon>
        <taxon>Testudinata</taxon>
        <taxon>Testudines</taxon>
        <taxon>Cryptodira</taxon>
        <taxon>Durocryptodira</taxon>
        <taxon>Americhelydia</taxon>
        <taxon>Chelonioidea</taxon>
        <taxon>Cheloniidae</taxon>
        <taxon>Chelonia</taxon>
    </lineage>
</organism>
<accession>M7BMC2</accession>
<feature type="compositionally biased region" description="Basic and acidic residues" evidence="5">
    <location>
        <begin position="535"/>
        <end position="551"/>
    </location>
</feature>
<feature type="compositionally biased region" description="Basic and acidic residues" evidence="5">
    <location>
        <begin position="691"/>
        <end position="700"/>
    </location>
</feature>
<evidence type="ECO:0000256" key="4">
    <source>
        <dbReference type="PROSITE-ProRule" id="PRU00221"/>
    </source>
</evidence>
<dbReference type="Proteomes" id="UP000031443">
    <property type="component" value="Unassembled WGS sequence"/>
</dbReference>
<feature type="region of interest" description="Disordered" evidence="5">
    <location>
        <begin position="185"/>
        <end position="208"/>
    </location>
</feature>
<feature type="compositionally biased region" description="Basic residues" evidence="5">
    <location>
        <begin position="904"/>
        <end position="941"/>
    </location>
</feature>
<evidence type="ECO:0000259" key="6">
    <source>
        <dbReference type="PROSITE" id="PS50174"/>
    </source>
</evidence>
<dbReference type="InterPro" id="IPR015943">
    <property type="entry name" value="WD40/YVTN_repeat-like_dom_sf"/>
</dbReference>
<dbReference type="GO" id="GO:0005634">
    <property type="term" value="C:nucleus"/>
    <property type="evidence" value="ECO:0007669"/>
    <property type="project" value="TreeGrafter"/>
</dbReference>
<evidence type="ECO:0000256" key="5">
    <source>
        <dbReference type="SAM" id="MobiDB-lite"/>
    </source>
</evidence>
<dbReference type="InterPro" id="IPR019775">
    <property type="entry name" value="WD40_repeat_CS"/>
</dbReference>
<keyword evidence="2 4" id="KW-0853">WD repeat</keyword>
<feature type="domain" description="G-patch" evidence="6">
    <location>
        <begin position="169"/>
        <end position="189"/>
    </location>
</feature>
<feature type="region of interest" description="Disordered" evidence="5">
    <location>
        <begin position="717"/>
        <end position="807"/>
    </location>
</feature>